<dbReference type="Pfam" id="PF00089">
    <property type="entry name" value="Trypsin"/>
    <property type="match status" value="1"/>
</dbReference>
<dbReference type="OrthoDB" id="6339452at2759"/>
<keyword evidence="3" id="KW-0720">Serine protease</keyword>
<dbReference type="InterPro" id="IPR043504">
    <property type="entry name" value="Peptidase_S1_PA_chymotrypsin"/>
</dbReference>
<reference evidence="7" key="2">
    <citation type="submission" date="2020-11" db="EMBL/GenBank/DDBJ databases">
        <authorList>
            <person name="Cecchin M."/>
            <person name="Marcolungo L."/>
            <person name="Rossato M."/>
            <person name="Girolomoni L."/>
            <person name="Cosentino E."/>
            <person name="Cuine S."/>
            <person name="Li-Beisson Y."/>
            <person name="Delledonne M."/>
            <person name="Ballottari M."/>
        </authorList>
    </citation>
    <scope>NUCLEOTIDE SEQUENCE</scope>
    <source>
        <strain evidence="7">211/11P</strain>
        <tissue evidence="7">Whole cell</tissue>
    </source>
</reference>
<dbReference type="PROSITE" id="PS00134">
    <property type="entry name" value="TRYPSIN_HIS"/>
    <property type="match status" value="1"/>
</dbReference>
<feature type="region of interest" description="Disordered" evidence="4">
    <location>
        <begin position="302"/>
        <end position="330"/>
    </location>
</feature>
<sequence>MGANNQMCPTCSRSFGALLATLLLLTIAVTACDASRTDTGLMRRMLVVGGKAAQDEERYPYMTRIHFLLDDSLGLLAGCGGTLITPRIVLTAAHCMALASKDGSNIFLRVGAYNPLMDEARRHKSELRRVQEFRVHPAYVQLPEDQPTSPHDLALIVLDSPVPPEFPTIALAQEGEPYPAAGAELQAVGWGSTDTDNTRVAYALQNLGLPVVGLPQCAQQWSYAGAGATLIGEGHLCAGLQSQQNICFGDSGGPLLRLGGSPQQDVQLGITSFSFPECALPGMPSVFTFIPKKWIDEQLLELDPPTPALPPSPPSQPSPPAEASTSAEVPLDESLPTVLQSEAAPPLPQPEAVLPPTQPEPTNEAAAVDGSTADNTQAAAAAATATAMEQDASAVAQTEANTAPAEQQTGGKPASKQGSEQQASTGEGKDSSRVP</sequence>
<dbReference type="InterPro" id="IPR009003">
    <property type="entry name" value="Peptidase_S1_PA"/>
</dbReference>
<dbReference type="SUPFAM" id="SSF50494">
    <property type="entry name" value="Trypsin-like serine proteases"/>
    <property type="match status" value="1"/>
</dbReference>
<dbReference type="GO" id="GO:0006508">
    <property type="term" value="P:proteolysis"/>
    <property type="evidence" value="ECO:0007669"/>
    <property type="project" value="UniProtKB-KW"/>
</dbReference>
<evidence type="ECO:0000256" key="1">
    <source>
        <dbReference type="ARBA" id="ARBA00007664"/>
    </source>
</evidence>
<organism evidence="7 8">
    <name type="scientific">Chlorella vulgaris</name>
    <name type="common">Green alga</name>
    <dbReference type="NCBI Taxonomy" id="3077"/>
    <lineage>
        <taxon>Eukaryota</taxon>
        <taxon>Viridiplantae</taxon>
        <taxon>Chlorophyta</taxon>
        <taxon>core chlorophytes</taxon>
        <taxon>Trebouxiophyceae</taxon>
        <taxon>Chlorellales</taxon>
        <taxon>Chlorellaceae</taxon>
        <taxon>Chlorella clade</taxon>
        <taxon>Chlorella</taxon>
    </lineage>
</organism>
<keyword evidence="5" id="KW-0732">Signal</keyword>
<keyword evidence="3" id="KW-0378">Hydrolase</keyword>
<dbReference type="Proteomes" id="UP001055712">
    <property type="component" value="Unassembled WGS sequence"/>
</dbReference>
<keyword evidence="2" id="KW-1015">Disulfide bond</keyword>
<feature type="compositionally biased region" description="Low complexity" evidence="4">
    <location>
        <begin position="343"/>
        <end position="355"/>
    </location>
</feature>
<feature type="signal peptide" evidence="5">
    <location>
        <begin position="1"/>
        <end position="34"/>
    </location>
</feature>
<proteinExistence type="inferred from homology"/>
<dbReference type="Gene3D" id="2.40.10.10">
    <property type="entry name" value="Trypsin-like serine proteases"/>
    <property type="match status" value="1"/>
</dbReference>
<dbReference type="InterPro" id="IPR001314">
    <property type="entry name" value="Peptidase_S1A"/>
</dbReference>
<dbReference type="PANTHER" id="PTHR24276:SF98">
    <property type="entry name" value="FI18310P1-RELATED"/>
    <property type="match status" value="1"/>
</dbReference>
<evidence type="ECO:0000313" key="7">
    <source>
        <dbReference type="EMBL" id="KAI3433645.1"/>
    </source>
</evidence>
<dbReference type="EMBL" id="SIDB01000004">
    <property type="protein sequence ID" value="KAI3433645.1"/>
    <property type="molecule type" value="Genomic_DNA"/>
</dbReference>
<feature type="compositionally biased region" description="Polar residues" evidence="4">
    <location>
        <begin position="395"/>
        <end position="425"/>
    </location>
</feature>
<dbReference type="GO" id="GO:0004252">
    <property type="term" value="F:serine-type endopeptidase activity"/>
    <property type="evidence" value="ECO:0007669"/>
    <property type="project" value="InterPro"/>
</dbReference>
<feature type="compositionally biased region" description="Pro residues" evidence="4">
    <location>
        <begin position="304"/>
        <end position="320"/>
    </location>
</feature>
<feature type="compositionally biased region" description="Low complexity" evidence="4">
    <location>
        <begin position="371"/>
        <end position="394"/>
    </location>
</feature>
<protein>
    <recommendedName>
        <fullName evidence="6">Peptidase S1 domain-containing protein</fullName>
    </recommendedName>
</protein>
<dbReference type="PRINTS" id="PR00722">
    <property type="entry name" value="CHYMOTRYPSIN"/>
</dbReference>
<evidence type="ECO:0000256" key="4">
    <source>
        <dbReference type="SAM" id="MobiDB-lite"/>
    </source>
</evidence>
<keyword evidence="3" id="KW-0645">Protease</keyword>
<dbReference type="PANTHER" id="PTHR24276">
    <property type="entry name" value="POLYSERASE-RELATED"/>
    <property type="match status" value="1"/>
</dbReference>
<dbReference type="AlphaFoldDB" id="A0A9D4TU19"/>
<dbReference type="PROSITE" id="PS50240">
    <property type="entry name" value="TRYPSIN_DOM"/>
    <property type="match status" value="1"/>
</dbReference>
<dbReference type="CDD" id="cd00190">
    <property type="entry name" value="Tryp_SPc"/>
    <property type="match status" value="1"/>
</dbReference>
<feature type="domain" description="Peptidase S1" evidence="6">
    <location>
        <begin position="47"/>
        <end position="300"/>
    </location>
</feature>
<reference evidence="7" key="1">
    <citation type="journal article" date="2019" name="Plant J.">
        <title>Chlorella vulgaris genome assembly and annotation reveals the molecular basis for metabolic acclimation to high light conditions.</title>
        <authorList>
            <person name="Cecchin M."/>
            <person name="Marcolungo L."/>
            <person name="Rossato M."/>
            <person name="Girolomoni L."/>
            <person name="Cosentino E."/>
            <person name="Cuine S."/>
            <person name="Li-Beisson Y."/>
            <person name="Delledonne M."/>
            <person name="Ballottari M."/>
        </authorList>
    </citation>
    <scope>NUCLEOTIDE SEQUENCE</scope>
    <source>
        <strain evidence="7">211/11P</strain>
    </source>
</reference>
<comment type="similarity">
    <text evidence="1">Belongs to the peptidase S1 family.</text>
</comment>
<evidence type="ECO:0000256" key="5">
    <source>
        <dbReference type="SAM" id="SignalP"/>
    </source>
</evidence>
<dbReference type="SMART" id="SM00020">
    <property type="entry name" value="Tryp_SPc"/>
    <property type="match status" value="1"/>
</dbReference>
<comment type="caution">
    <text evidence="7">The sequence shown here is derived from an EMBL/GenBank/DDBJ whole genome shotgun (WGS) entry which is preliminary data.</text>
</comment>
<dbReference type="InterPro" id="IPR050430">
    <property type="entry name" value="Peptidase_S1"/>
</dbReference>
<evidence type="ECO:0000259" key="6">
    <source>
        <dbReference type="PROSITE" id="PS50240"/>
    </source>
</evidence>
<dbReference type="InterPro" id="IPR001254">
    <property type="entry name" value="Trypsin_dom"/>
</dbReference>
<feature type="chain" id="PRO_5038403810" description="Peptidase S1 domain-containing protein" evidence="5">
    <location>
        <begin position="35"/>
        <end position="435"/>
    </location>
</feature>
<keyword evidence="8" id="KW-1185">Reference proteome</keyword>
<accession>A0A9D4TU19</accession>
<evidence type="ECO:0000256" key="3">
    <source>
        <dbReference type="RuleBase" id="RU363034"/>
    </source>
</evidence>
<gene>
    <name evidence="7" type="ORF">D9Q98_003454</name>
</gene>
<evidence type="ECO:0000313" key="8">
    <source>
        <dbReference type="Proteomes" id="UP001055712"/>
    </source>
</evidence>
<feature type="region of interest" description="Disordered" evidence="4">
    <location>
        <begin position="343"/>
        <end position="435"/>
    </location>
</feature>
<evidence type="ECO:0000256" key="2">
    <source>
        <dbReference type="ARBA" id="ARBA00023157"/>
    </source>
</evidence>
<dbReference type="InterPro" id="IPR033116">
    <property type="entry name" value="TRYPSIN_SER"/>
</dbReference>
<name>A0A9D4TU19_CHLVU</name>
<dbReference type="InterPro" id="IPR018114">
    <property type="entry name" value="TRYPSIN_HIS"/>
</dbReference>
<dbReference type="PROSITE" id="PS00135">
    <property type="entry name" value="TRYPSIN_SER"/>
    <property type="match status" value="1"/>
</dbReference>